<sequence length="356" mass="39330">MAGELPRPKRESAESKPEVAPEEVPYTDTDRSGDTLELELSSMWWLHTVDSSFRPQGRNWPLIWAYIIEGGGSTKTTSATSMAVTAALDGYPGVVFDLDSNMSATTVLGYDETALKGKKTAIDLLHGRATLDEVALPARYRIGDGDDPEEDFAPIENLRVVPGSPAMAGADLAIAEDADRNDWFAEILHSYEGIDSVFYLDFPASYGKMPYSVLRMLDEEDSVIPSIKADPKAVKLVKRLTDELERVRDKERGSRSVPGRPTLKHLILTGTQPLTWPEQVAARRGTAAAEAMYSSVMLPCIRYSADAEKIYEDAVPLPILLPDSVASVDYREVTRRMWTVPYLNECGCDYCPDSLE</sequence>
<protein>
    <submittedName>
        <fullName evidence="3">AAA family ATPase</fullName>
    </submittedName>
</protein>
<dbReference type="Proteomes" id="UP001310290">
    <property type="component" value="Unassembled WGS sequence"/>
</dbReference>
<organism evidence="3 4">
    <name type="scientific">Streptomyces bottropensis</name>
    <dbReference type="NCBI Taxonomy" id="42235"/>
    <lineage>
        <taxon>Bacteria</taxon>
        <taxon>Bacillati</taxon>
        <taxon>Actinomycetota</taxon>
        <taxon>Actinomycetes</taxon>
        <taxon>Kitasatosporales</taxon>
        <taxon>Streptomycetaceae</taxon>
        <taxon>Streptomyces</taxon>
    </lineage>
</organism>
<gene>
    <name evidence="3" type="ORF">QBA35_18045</name>
</gene>
<reference evidence="3" key="1">
    <citation type="submission" date="2023-04" db="EMBL/GenBank/DDBJ databases">
        <title>Genomic diversity of scab-causing Streptomyces spp. in the province of Quebec, Canada.</title>
        <authorList>
            <person name="Biessy A."/>
            <person name="Cadieux M."/>
            <person name="Ciotola M."/>
            <person name="Filion M."/>
        </authorList>
    </citation>
    <scope>NUCLEOTIDE SEQUENCE</scope>
    <source>
        <strain evidence="3">B21-115</strain>
    </source>
</reference>
<dbReference type="Gene3D" id="3.40.50.300">
    <property type="entry name" value="P-loop containing nucleotide triphosphate hydrolases"/>
    <property type="match status" value="1"/>
</dbReference>
<feature type="compositionally biased region" description="Basic and acidic residues" evidence="1">
    <location>
        <begin position="1"/>
        <end position="19"/>
    </location>
</feature>
<dbReference type="EMBL" id="JARULZ010000001">
    <property type="protein sequence ID" value="MEH0635206.1"/>
    <property type="molecule type" value="Genomic_DNA"/>
</dbReference>
<evidence type="ECO:0000313" key="4">
    <source>
        <dbReference type="Proteomes" id="UP001310290"/>
    </source>
</evidence>
<evidence type="ECO:0000259" key="2">
    <source>
        <dbReference type="Pfam" id="PF13614"/>
    </source>
</evidence>
<proteinExistence type="predicted"/>
<feature type="region of interest" description="Disordered" evidence="1">
    <location>
        <begin position="1"/>
        <end position="32"/>
    </location>
</feature>
<dbReference type="PANTHER" id="PTHR13696:SF99">
    <property type="entry name" value="COBYRINIC ACID AC-DIAMIDE SYNTHASE"/>
    <property type="match status" value="1"/>
</dbReference>
<comment type="caution">
    <text evidence="3">The sequence shown here is derived from an EMBL/GenBank/DDBJ whole genome shotgun (WGS) entry which is preliminary data.</text>
</comment>
<keyword evidence="4" id="KW-1185">Reference proteome</keyword>
<dbReference type="RefSeq" id="WP_334659103.1">
    <property type="nucleotide sequence ID" value="NZ_JARULZ010000001.1"/>
</dbReference>
<dbReference type="SUPFAM" id="SSF52540">
    <property type="entry name" value="P-loop containing nucleoside triphosphate hydrolases"/>
    <property type="match status" value="1"/>
</dbReference>
<dbReference type="PANTHER" id="PTHR13696">
    <property type="entry name" value="P-LOOP CONTAINING NUCLEOSIDE TRIPHOSPHATE HYDROLASE"/>
    <property type="match status" value="1"/>
</dbReference>
<evidence type="ECO:0000256" key="1">
    <source>
        <dbReference type="SAM" id="MobiDB-lite"/>
    </source>
</evidence>
<accession>A0ABU8ANF2</accession>
<evidence type="ECO:0000313" key="3">
    <source>
        <dbReference type="EMBL" id="MEH0635206.1"/>
    </source>
</evidence>
<dbReference type="InterPro" id="IPR025669">
    <property type="entry name" value="AAA_dom"/>
</dbReference>
<feature type="domain" description="AAA" evidence="2">
    <location>
        <begin position="70"/>
        <end position="251"/>
    </location>
</feature>
<dbReference type="InterPro" id="IPR027417">
    <property type="entry name" value="P-loop_NTPase"/>
</dbReference>
<name>A0ABU8ANF2_9ACTN</name>
<dbReference type="InterPro" id="IPR050678">
    <property type="entry name" value="DNA_Partitioning_ATPase"/>
</dbReference>
<dbReference type="Pfam" id="PF13614">
    <property type="entry name" value="AAA_31"/>
    <property type="match status" value="1"/>
</dbReference>